<accession>A0A1A8ZGL3</accession>
<dbReference type="Proteomes" id="UP000199385">
    <property type="component" value="Chromosome I"/>
</dbReference>
<evidence type="ECO:0000313" key="2">
    <source>
        <dbReference type="EMBL" id="SBT43157.1"/>
    </source>
</evidence>
<evidence type="ECO:0000313" key="3">
    <source>
        <dbReference type="Proteomes" id="UP000199385"/>
    </source>
</evidence>
<dbReference type="OrthoDB" id="3323452at2"/>
<protein>
    <submittedName>
        <fullName evidence="2">Uncharacterized protein</fullName>
    </submittedName>
</protein>
<proteinExistence type="predicted"/>
<reference evidence="3" key="1">
    <citation type="submission" date="2016-06" db="EMBL/GenBank/DDBJ databases">
        <authorList>
            <person name="Varghese N."/>
            <person name="Submissions Spin"/>
        </authorList>
    </citation>
    <scope>NUCLEOTIDE SEQUENCE [LARGE SCALE GENOMIC DNA]</scope>
    <source>
        <strain evidence="3">DSM 44815</strain>
    </source>
</reference>
<sequence length="429" mass="45846">MASDLVHGFEQPWTSANPALLDSTVTAFRVQGTGSLRLAAHAGATGVTAQLTPPAPLDLSGYDELRLWTYASRAADGTAAAPFLLELSYSDAADAPGEEHRWLIPVNRRRTWEQHRFGIAGDRRGRVTGFTLRVLTGVPFEIHLDELLAVRDDALLDVETALVQLLDGLPLPGVTALPVQPAAAGATTLVVGLHHALYPGNRITVDGTSARYAVTAATHDEVAGTTTLTVTPALATATGPGARLSVVAPVVVEEPPFTDVTAVDGLPDPVVLLTLTDQREEPERGWNIPQRDSFRVRGGLTVCSLRPPPRPVLAEYQLLPAARHRAHSLALRTEILRRVGVDTGLRVNGTVLPVQTLLPPPLDIRTRAVPAPVYLHVGTRVEQGARTEAPWVRQAQLRSGPLDTPWDPSGSAPPPTPGPEDQEGIVLRI</sequence>
<keyword evidence="3" id="KW-1185">Reference proteome</keyword>
<dbReference type="STRING" id="261654.GA0070611_2221"/>
<dbReference type="RefSeq" id="WP_091662020.1">
    <property type="nucleotide sequence ID" value="NZ_LT594323.1"/>
</dbReference>
<evidence type="ECO:0000256" key="1">
    <source>
        <dbReference type="SAM" id="MobiDB-lite"/>
    </source>
</evidence>
<feature type="region of interest" description="Disordered" evidence="1">
    <location>
        <begin position="399"/>
        <end position="429"/>
    </location>
</feature>
<dbReference type="EMBL" id="LT594323">
    <property type="protein sequence ID" value="SBT43157.1"/>
    <property type="molecule type" value="Genomic_DNA"/>
</dbReference>
<dbReference type="PATRIC" id="fig|261654.4.peg.2263"/>
<organism evidence="2 3">
    <name type="scientific">Micromonospora auratinigra</name>
    <dbReference type="NCBI Taxonomy" id="261654"/>
    <lineage>
        <taxon>Bacteria</taxon>
        <taxon>Bacillati</taxon>
        <taxon>Actinomycetota</taxon>
        <taxon>Actinomycetes</taxon>
        <taxon>Micromonosporales</taxon>
        <taxon>Micromonosporaceae</taxon>
        <taxon>Micromonospora</taxon>
    </lineage>
</organism>
<gene>
    <name evidence="2" type="ORF">GA0070611_2221</name>
</gene>
<name>A0A1A8ZGL3_9ACTN</name>
<dbReference type="AlphaFoldDB" id="A0A1A8ZGL3"/>